<evidence type="ECO:0000313" key="2">
    <source>
        <dbReference type="EMBL" id="BCU69932.1"/>
    </source>
</evidence>
<dbReference type="EMBL" id="AP024597">
    <property type="protein sequence ID" value="BCU69932.1"/>
    <property type="molecule type" value="Genomic_DNA"/>
</dbReference>
<evidence type="ECO:0000313" key="3">
    <source>
        <dbReference type="Proteomes" id="UP000825123"/>
    </source>
</evidence>
<keyword evidence="1" id="KW-1133">Transmembrane helix</keyword>
<accession>A0A8D5ZJ75</accession>
<keyword evidence="1" id="KW-0812">Transmembrane</keyword>
<dbReference type="KEGG" id="csty:KN1_12290"/>
<name>A0A8D5ZJ75_9CREN</name>
<dbReference type="AlphaFoldDB" id="A0A8D5ZJ75"/>
<dbReference type="RefSeq" id="WP_221290020.1">
    <property type="nucleotide sequence ID" value="NZ_AP024597.1"/>
</dbReference>
<feature type="transmembrane region" description="Helical" evidence="1">
    <location>
        <begin position="79"/>
        <end position="99"/>
    </location>
</feature>
<keyword evidence="1" id="KW-0472">Membrane</keyword>
<dbReference type="GeneID" id="66162960"/>
<evidence type="ECO:0000256" key="1">
    <source>
        <dbReference type="SAM" id="Phobius"/>
    </source>
</evidence>
<evidence type="ECO:0008006" key="4">
    <source>
        <dbReference type="Google" id="ProtNLM"/>
    </source>
</evidence>
<keyword evidence="3" id="KW-1185">Reference proteome</keyword>
<sequence length="221" mass="24507">MIICPRCGFSNPDNVPYCSRCNYPLMQQPYGQQLSTPQPPSPQPPYIPTQPYGEGLDGVFLSYSKQLQEGQIARRRKGVMLELVGIILTVVLAFIGALFNLAGVTLGVLGVIVIRIGRAFIISSRFPTGSISFGKRRGSVISFNDQGIYINRRLLSKWDNVADVQVTNMGGPNNMGSIKFILRSGRSKEVDVSQVPYPARLVEYLKKRYLNWGMGGSVPYR</sequence>
<protein>
    <recommendedName>
        <fullName evidence="4">Zinc-ribbon domain-containing protein</fullName>
    </recommendedName>
</protein>
<gene>
    <name evidence="2" type="ORF">KN1_12290</name>
</gene>
<dbReference type="Proteomes" id="UP000825123">
    <property type="component" value="Chromosome"/>
</dbReference>
<proteinExistence type="predicted"/>
<reference evidence="2 3" key="1">
    <citation type="submission" date="2021-04" db="EMBL/GenBank/DDBJ databases">
        <title>Complete genome sequence of Stygiolobus sp. KN-1.</title>
        <authorList>
            <person name="Nakamura K."/>
            <person name="Sakai H."/>
            <person name="Kurosawa N."/>
        </authorList>
    </citation>
    <scope>NUCLEOTIDE SEQUENCE [LARGE SCALE GENOMIC DNA]</scope>
    <source>
        <strain evidence="2 3">KN-1</strain>
    </source>
</reference>
<organism evidence="2 3">
    <name type="scientific">Stygiolobus caldivivus</name>
    <dbReference type="NCBI Taxonomy" id="2824673"/>
    <lineage>
        <taxon>Archaea</taxon>
        <taxon>Thermoproteota</taxon>
        <taxon>Thermoprotei</taxon>
        <taxon>Sulfolobales</taxon>
        <taxon>Sulfolobaceae</taxon>
        <taxon>Stygiolobus</taxon>
    </lineage>
</organism>